<evidence type="ECO:0000259" key="9">
    <source>
        <dbReference type="PROSITE" id="PS50972"/>
    </source>
</evidence>
<dbReference type="PROSITE" id="PS50972">
    <property type="entry name" value="PTERIN_BINDING"/>
    <property type="match status" value="1"/>
</dbReference>
<evidence type="ECO:0000256" key="1">
    <source>
        <dbReference type="ARBA" id="ARBA00000012"/>
    </source>
</evidence>
<dbReference type="PANTHER" id="PTHR20941">
    <property type="entry name" value="FOLATE SYNTHESIS PROTEINS"/>
    <property type="match status" value="1"/>
</dbReference>
<dbReference type="InterPro" id="IPR011005">
    <property type="entry name" value="Dihydropteroate_synth-like_sf"/>
</dbReference>
<dbReference type="Gene3D" id="3.20.20.20">
    <property type="entry name" value="Dihydropteroate synthase-like"/>
    <property type="match status" value="1"/>
</dbReference>
<dbReference type="GO" id="GO:0046654">
    <property type="term" value="P:tetrahydrofolate biosynthetic process"/>
    <property type="evidence" value="ECO:0007669"/>
    <property type="project" value="TreeGrafter"/>
</dbReference>
<dbReference type="FunFam" id="3.20.20.20:FF:000006">
    <property type="entry name" value="Dihydropteroate synthase"/>
    <property type="match status" value="1"/>
</dbReference>
<feature type="domain" description="Pterin-binding" evidence="9">
    <location>
        <begin position="1"/>
        <end position="249"/>
    </location>
</feature>
<comment type="pathway">
    <text evidence="3">Cofactor biosynthesis; tetrahydrofolate biosynthesis; 7,8-dihydrofolate from 2-amino-4-hydroxy-6-hydroxymethyl-7,8-dihydropteridine diphosphate and 4-aminobenzoate: step 1/2.</text>
</comment>
<evidence type="ECO:0000256" key="8">
    <source>
        <dbReference type="ARBA" id="ARBA00022909"/>
    </source>
</evidence>
<dbReference type="GO" id="GO:0004156">
    <property type="term" value="F:dihydropteroate synthase activity"/>
    <property type="evidence" value="ECO:0007669"/>
    <property type="project" value="UniProtKB-EC"/>
</dbReference>
<evidence type="ECO:0000256" key="3">
    <source>
        <dbReference type="ARBA" id="ARBA00004763"/>
    </source>
</evidence>
<keyword evidence="5 10" id="KW-0808">Transferase</keyword>
<dbReference type="GO" id="GO:0046872">
    <property type="term" value="F:metal ion binding"/>
    <property type="evidence" value="ECO:0007669"/>
    <property type="project" value="UniProtKB-KW"/>
</dbReference>
<evidence type="ECO:0000313" key="10">
    <source>
        <dbReference type="EMBL" id="VAX16076.1"/>
    </source>
</evidence>
<evidence type="ECO:0000256" key="2">
    <source>
        <dbReference type="ARBA" id="ARBA00001946"/>
    </source>
</evidence>
<comment type="catalytic activity">
    <reaction evidence="1">
        <text>(7,8-dihydropterin-6-yl)methyl diphosphate + 4-aminobenzoate = 7,8-dihydropteroate + diphosphate</text>
        <dbReference type="Rhea" id="RHEA:19949"/>
        <dbReference type="ChEBI" id="CHEBI:17836"/>
        <dbReference type="ChEBI" id="CHEBI:17839"/>
        <dbReference type="ChEBI" id="CHEBI:33019"/>
        <dbReference type="ChEBI" id="CHEBI:72950"/>
        <dbReference type="EC" id="2.5.1.15"/>
    </reaction>
</comment>
<dbReference type="CDD" id="cd00739">
    <property type="entry name" value="DHPS"/>
    <property type="match status" value="1"/>
</dbReference>
<dbReference type="InterPro" id="IPR045031">
    <property type="entry name" value="DHP_synth-like"/>
</dbReference>
<comment type="cofactor">
    <cofactor evidence="2">
        <name>Mg(2+)</name>
        <dbReference type="ChEBI" id="CHEBI:18420"/>
    </cofactor>
</comment>
<dbReference type="EC" id="2.5.1.15" evidence="4"/>
<dbReference type="PROSITE" id="PS00793">
    <property type="entry name" value="DHPS_2"/>
    <property type="match status" value="1"/>
</dbReference>
<proteinExistence type="predicted"/>
<evidence type="ECO:0000256" key="4">
    <source>
        <dbReference type="ARBA" id="ARBA00012458"/>
    </source>
</evidence>
<protein>
    <recommendedName>
        <fullName evidence="4">dihydropteroate synthase</fullName>
        <ecNumber evidence="4">2.5.1.15</ecNumber>
    </recommendedName>
</protein>
<name>A0A3B1BCR8_9ZZZZ</name>
<evidence type="ECO:0000256" key="5">
    <source>
        <dbReference type="ARBA" id="ARBA00022679"/>
    </source>
</evidence>
<dbReference type="AlphaFoldDB" id="A0A3B1BCR8"/>
<gene>
    <name evidence="10" type="ORF">MNBD_NITROSPINAE02-75</name>
</gene>
<dbReference type="GO" id="GO:0046656">
    <property type="term" value="P:folic acid biosynthetic process"/>
    <property type="evidence" value="ECO:0007669"/>
    <property type="project" value="UniProtKB-KW"/>
</dbReference>
<sequence length="258" mass="27976">MGILNVTPDSFSDGGRFTRIDKAITQAEKMVEEGATIIDVGGESSRPGADPVSKEEEAKRVLPVIRLIVKKFPKTPVSIDSYKPEVTLAAMEEGAAMINDITGLRDTKMMEVAARFNAPVVIMHMKGTPQTMQKRPAYKNVTLDIATFFKERIKTCSKNGIDKIVVDPGIGFGKTVNHNLQIINRLDEFAKLGRPVMIGHSRKSFIGKILGDESTERETATAAITAMAVKNGASIIRIHNVLANRQAAMIASAVRGVG</sequence>
<keyword evidence="7" id="KW-0460">Magnesium</keyword>
<dbReference type="PANTHER" id="PTHR20941:SF1">
    <property type="entry name" value="FOLIC ACID SYNTHESIS PROTEIN FOL1"/>
    <property type="match status" value="1"/>
</dbReference>
<dbReference type="GO" id="GO:0005829">
    <property type="term" value="C:cytosol"/>
    <property type="evidence" value="ECO:0007669"/>
    <property type="project" value="TreeGrafter"/>
</dbReference>
<dbReference type="InterPro" id="IPR000489">
    <property type="entry name" value="Pterin-binding_dom"/>
</dbReference>
<keyword evidence="8" id="KW-0289">Folate biosynthesis</keyword>
<accession>A0A3B1BCR8</accession>
<keyword evidence="6" id="KW-0479">Metal-binding</keyword>
<evidence type="ECO:0000256" key="7">
    <source>
        <dbReference type="ARBA" id="ARBA00022842"/>
    </source>
</evidence>
<dbReference type="EMBL" id="UOGE01000003">
    <property type="protein sequence ID" value="VAX16076.1"/>
    <property type="molecule type" value="Genomic_DNA"/>
</dbReference>
<dbReference type="SUPFAM" id="SSF51717">
    <property type="entry name" value="Dihydropteroate synthetase-like"/>
    <property type="match status" value="1"/>
</dbReference>
<dbReference type="Pfam" id="PF00809">
    <property type="entry name" value="Pterin_bind"/>
    <property type="match status" value="1"/>
</dbReference>
<organism evidence="10">
    <name type="scientific">hydrothermal vent metagenome</name>
    <dbReference type="NCBI Taxonomy" id="652676"/>
    <lineage>
        <taxon>unclassified sequences</taxon>
        <taxon>metagenomes</taxon>
        <taxon>ecological metagenomes</taxon>
    </lineage>
</organism>
<dbReference type="NCBIfam" id="TIGR01496">
    <property type="entry name" value="DHPS"/>
    <property type="match status" value="1"/>
</dbReference>
<reference evidence="10" key="1">
    <citation type="submission" date="2018-06" db="EMBL/GenBank/DDBJ databases">
        <authorList>
            <person name="Zhirakovskaya E."/>
        </authorList>
    </citation>
    <scope>NUCLEOTIDE SEQUENCE</scope>
</reference>
<evidence type="ECO:0000256" key="6">
    <source>
        <dbReference type="ARBA" id="ARBA00022723"/>
    </source>
</evidence>
<dbReference type="InterPro" id="IPR006390">
    <property type="entry name" value="DHP_synth_dom"/>
</dbReference>